<keyword evidence="2 5" id="KW-0812">Transmembrane</keyword>
<accession>A0A0C9NEX1</accession>
<dbReference type="GeneID" id="78525745"/>
<feature type="transmembrane region" description="Helical" evidence="5">
    <location>
        <begin position="6"/>
        <end position="38"/>
    </location>
</feature>
<evidence type="ECO:0000256" key="2">
    <source>
        <dbReference type="ARBA" id="ARBA00022692"/>
    </source>
</evidence>
<dbReference type="InterPro" id="IPR051598">
    <property type="entry name" value="TSUP/Inactive_protease-like"/>
</dbReference>
<evidence type="ECO:0000256" key="3">
    <source>
        <dbReference type="ARBA" id="ARBA00022989"/>
    </source>
</evidence>
<comment type="subcellular location">
    <subcellularLocation>
        <location evidence="5">Cell membrane</location>
        <topology evidence="5">Multi-pass membrane protein</topology>
    </subcellularLocation>
    <subcellularLocation>
        <location evidence="1">Membrane</location>
        <topology evidence="1">Multi-pass membrane protein</topology>
    </subcellularLocation>
</comment>
<comment type="similarity">
    <text evidence="5">Belongs to the 4-toluene sulfonate uptake permease (TSUP) (TC 2.A.102) family.</text>
</comment>
<keyword evidence="7" id="KW-1185">Reference proteome</keyword>
<evidence type="ECO:0000256" key="4">
    <source>
        <dbReference type="ARBA" id="ARBA00023136"/>
    </source>
</evidence>
<sequence length="259" mass="25781">MTPVDILTLISGVVVGFTLGVIGGGGSILALPLLLYVVGMKDPHVAIGTSALAVAANAFANLIQHARAGTVKWPCALVFGASGVIGALIGSTLGKMVAGQHLLVLFAGVMIVVGVSMLRGKSGGGDPGVRITRPIAVRLVAIGLLAGLLSGFFGIGGGFLIVPGIMLGIGMPILNAVGSSLFSVGTFGSATALNYALSGLVDWRVAGFFIAGGVAGGVAGMQTAIRLADHKGLLTRIFAFVLLAVAAYMLFRSLGGIGG</sequence>
<reference evidence="6 7" key="1">
    <citation type="submission" date="2014-08" db="EMBL/GenBank/DDBJ databases">
        <title>Whole genome shotgun sequence of Sphingomonas paucimobilis NBRC 13935.</title>
        <authorList>
            <person name="Hosoyama A."/>
            <person name="Hashimoto M."/>
            <person name="Hosoyama Y."/>
            <person name="Noguchi M."/>
            <person name="Uohara A."/>
            <person name="Ohji S."/>
            <person name="Katano-Makiyama Y."/>
            <person name="Ichikawa N."/>
            <person name="Kimura A."/>
            <person name="Yamazoe A."/>
            <person name="Fujita N."/>
        </authorList>
    </citation>
    <scope>NUCLEOTIDE SEQUENCE [LARGE SCALE GENOMIC DNA]</scope>
    <source>
        <strain evidence="6 7">NBRC 13935</strain>
    </source>
</reference>
<dbReference type="PANTHER" id="PTHR43701:SF2">
    <property type="entry name" value="MEMBRANE TRANSPORTER PROTEIN YJNA-RELATED"/>
    <property type="match status" value="1"/>
</dbReference>
<organism evidence="6 7">
    <name type="scientific">Sphingomonas paucimobilis NBRC 13935</name>
    <dbReference type="NCBI Taxonomy" id="1219050"/>
    <lineage>
        <taxon>Bacteria</taxon>
        <taxon>Pseudomonadati</taxon>
        <taxon>Pseudomonadota</taxon>
        <taxon>Alphaproteobacteria</taxon>
        <taxon>Sphingomonadales</taxon>
        <taxon>Sphingomonadaceae</taxon>
        <taxon>Sphingomonas</taxon>
    </lineage>
</organism>
<dbReference type="GO" id="GO:0005886">
    <property type="term" value="C:plasma membrane"/>
    <property type="evidence" value="ECO:0007669"/>
    <property type="project" value="UniProtKB-SubCell"/>
</dbReference>
<dbReference type="Proteomes" id="UP000032025">
    <property type="component" value="Unassembled WGS sequence"/>
</dbReference>
<evidence type="ECO:0000256" key="5">
    <source>
        <dbReference type="RuleBase" id="RU363041"/>
    </source>
</evidence>
<feature type="transmembrane region" description="Helical" evidence="5">
    <location>
        <begin position="203"/>
        <end position="221"/>
    </location>
</feature>
<comment type="caution">
    <text evidence="6">The sequence shown here is derived from an EMBL/GenBank/DDBJ whole genome shotgun (WGS) entry which is preliminary data.</text>
</comment>
<keyword evidence="4 5" id="KW-0472">Membrane</keyword>
<proteinExistence type="inferred from homology"/>
<feature type="transmembrane region" description="Helical" evidence="5">
    <location>
        <begin position="233"/>
        <end position="251"/>
    </location>
</feature>
<evidence type="ECO:0000256" key="1">
    <source>
        <dbReference type="ARBA" id="ARBA00004141"/>
    </source>
</evidence>
<feature type="transmembrane region" description="Helical" evidence="5">
    <location>
        <begin position="173"/>
        <end position="197"/>
    </location>
</feature>
<dbReference type="Pfam" id="PF01925">
    <property type="entry name" value="TauE"/>
    <property type="match status" value="1"/>
</dbReference>
<dbReference type="EMBL" id="BBJS01000043">
    <property type="protein sequence ID" value="GAN14767.1"/>
    <property type="molecule type" value="Genomic_DNA"/>
</dbReference>
<feature type="transmembrane region" description="Helical" evidence="5">
    <location>
        <begin position="45"/>
        <end position="65"/>
    </location>
</feature>
<feature type="transmembrane region" description="Helical" evidence="5">
    <location>
        <begin position="139"/>
        <end position="161"/>
    </location>
</feature>
<gene>
    <name evidence="6" type="ORF">SP6_43_02660</name>
</gene>
<dbReference type="PANTHER" id="PTHR43701">
    <property type="entry name" value="MEMBRANE TRANSPORTER PROTEIN MJ0441-RELATED"/>
    <property type="match status" value="1"/>
</dbReference>
<evidence type="ECO:0000313" key="6">
    <source>
        <dbReference type="EMBL" id="GAN14767.1"/>
    </source>
</evidence>
<feature type="transmembrane region" description="Helical" evidence="5">
    <location>
        <begin position="102"/>
        <end position="119"/>
    </location>
</feature>
<evidence type="ECO:0000313" key="7">
    <source>
        <dbReference type="Proteomes" id="UP000032025"/>
    </source>
</evidence>
<keyword evidence="3 5" id="KW-1133">Transmembrane helix</keyword>
<dbReference type="RefSeq" id="WP_007406237.1">
    <property type="nucleotide sequence ID" value="NZ_BBJS01000043.1"/>
</dbReference>
<protein>
    <recommendedName>
        <fullName evidence="5">Probable membrane transporter protein</fullName>
    </recommendedName>
</protein>
<dbReference type="AlphaFoldDB" id="A0A0C9NEX1"/>
<dbReference type="InterPro" id="IPR002781">
    <property type="entry name" value="TM_pro_TauE-like"/>
</dbReference>
<name>A0A0C9NEX1_SPHPI</name>
<feature type="transmembrane region" description="Helical" evidence="5">
    <location>
        <begin position="71"/>
        <end position="90"/>
    </location>
</feature>
<keyword evidence="5" id="KW-1003">Cell membrane</keyword>